<gene>
    <name evidence="4" type="ORF">JYP50_11110</name>
</gene>
<dbReference type="AlphaFoldDB" id="A0A939IM43"/>
<evidence type="ECO:0000259" key="3">
    <source>
        <dbReference type="PROSITE" id="PS50045"/>
    </source>
</evidence>
<evidence type="ECO:0000313" key="4">
    <source>
        <dbReference type="EMBL" id="MBN7797145.1"/>
    </source>
</evidence>
<comment type="caution">
    <text evidence="4">The sequence shown here is derived from an EMBL/GenBank/DDBJ whole genome shotgun (WGS) entry which is preliminary data.</text>
</comment>
<dbReference type="GO" id="GO:0005524">
    <property type="term" value="F:ATP binding"/>
    <property type="evidence" value="ECO:0007669"/>
    <property type="project" value="UniProtKB-KW"/>
</dbReference>
<dbReference type="Pfam" id="PF00158">
    <property type="entry name" value="Sigma54_activat"/>
    <property type="match status" value="1"/>
</dbReference>
<organism evidence="4 5">
    <name type="scientific">Parahaliea mediterranea</name>
    <dbReference type="NCBI Taxonomy" id="651086"/>
    <lineage>
        <taxon>Bacteria</taxon>
        <taxon>Pseudomonadati</taxon>
        <taxon>Pseudomonadota</taxon>
        <taxon>Gammaproteobacteria</taxon>
        <taxon>Cellvibrionales</taxon>
        <taxon>Halieaceae</taxon>
        <taxon>Parahaliea</taxon>
    </lineage>
</organism>
<dbReference type="Proteomes" id="UP000664303">
    <property type="component" value="Unassembled WGS sequence"/>
</dbReference>
<evidence type="ECO:0000256" key="2">
    <source>
        <dbReference type="ARBA" id="ARBA00022840"/>
    </source>
</evidence>
<dbReference type="PANTHER" id="PTHR32071:SF122">
    <property type="entry name" value="SIGMA FACTOR"/>
    <property type="match status" value="1"/>
</dbReference>
<protein>
    <submittedName>
        <fullName evidence="4">Sigma 54-interacting transcriptional regulator</fullName>
    </submittedName>
</protein>
<name>A0A939IM43_9GAMM</name>
<dbReference type="EMBL" id="JAFKCZ010000007">
    <property type="protein sequence ID" value="MBN7797145.1"/>
    <property type="molecule type" value="Genomic_DNA"/>
</dbReference>
<dbReference type="SUPFAM" id="SSF52540">
    <property type="entry name" value="P-loop containing nucleoside triphosphate hydrolases"/>
    <property type="match status" value="1"/>
</dbReference>
<proteinExistence type="predicted"/>
<keyword evidence="2" id="KW-0067">ATP-binding</keyword>
<dbReference type="PANTHER" id="PTHR32071">
    <property type="entry name" value="TRANSCRIPTIONAL REGULATORY PROTEIN"/>
    <property type="match status" value="1"/>
</dbReference>
<dbReference type="PROSITE" id="PS50045">
    <property type="entry name" value="SIGMA54_INTERACT_4"/>
    <property type="match status" value="1"/>
</dbReference>
<dbReference type="Gene3D" id="1.10.8.60">
    <property type="match status" value="1"/>
</dbReference>
<dbReference type="Gene3D" id="3.40.50.300">
    <property type="entry name" value="P-loop containing nucleotide triphosphate hydrolases"/>
    <property type="match status" value="1"/>
</dbReference>
<evidence type="ECO:0000256" key="1">
    <source>
        <dbReference type="ARBA" id="ARBA00022741"/>
    </source>
</evidence>
<dbReference type="InterPro" id="IPR002078">
    <property type="entry name" value="Sigma_54_int"/>
</dbReference>
<evidence type="ECO:0000313" key="5">
    <source>
        <dbReference type="Proteomes" id="UP000664303"/>
    </source>
</evidence>
<dbReference type="RefSeq" id="WP_206560590.1">
    <property type="nucleotide sequence ID" value="NZ_JAFKCZ010000007.1"/>
</dbReference>
<keyword evidence="5" id="KW-1185">Reference proteome</keyword>
<accession>A0A939IM43</accession>
<feature type="domain" description="Sigma-54 factor interaction" evidence="3">
    <location>
        <begin position="25"/>
        <end position="232"/>
    </location>
</feature>
<dbReference type="InterPro" id="IPR027417">
    <property type="entry name" value="P-loop_NTPase"/>
</dbReference>
<sequence>MAADRAIGIRTERCDQRSGYVLDNMEGAVDRAVFLAKTDLPIAIVGARGTGKMYVARVVHEAAGGEAAGMRIIDCREFRNRDAANRHIDSALRECTGGTLVFKYPHLMCSDAQQRLARQLTTRTLLDSKPPRTLPRAKYVALFPDAIERLIRNQQLNERLGSVFAGYPISVPPIRARQRAVLRWADKILRQECEDRGVGLPRFTPEAEEAMLGHGWDGNISEMRQRIVRALESADGGGWISPADLGLYGSPDVRESPVVQPLLDGFGGELSHAGDYRPSARSELEQRLAEAVHHVLDTGGEEPLGTWLEDEIVLAVLARCGGQTARAAKRLRTTSRNVQRWLPGIEARNTQRADNMNWKPVGEVVARWVDNLEVDCSDPVHSAREIILQQLEIQGMAAKLKTRAAILGVSVPTYNKRLRLAAQDGE</sequence>
<dbReference type="GO" id="GO:0006355">
    <property type="term" value="P:regulation of DNA-templated transcription"/>
    <property type="evidence" value="ECO:0007669"/>
    <property type="project" value="InterPro"/>
</dbReference>
<reference evidence="4" key="1">
    <citation type="submission" date="2021-02" db="EMBL/GenBank/DDBJ databases">
        <title>PHA producing bacteria isolated from coastal sediment in Guangdong, Shenzhen.</title>
        <authorList>
            <person name="Zheng W."/>
            <person name="Yu S."/>
            <person name="Huang Y."/>
        </authorList>
    </citation>
    <scope>NUCLEOTIDE SEQUENCE</scope>
    <source>
        <strain evidence="4">TN14-10</strain>
    </source>
</reference>
<keyword evidence="1" id="KW-0547">Nucleotide-binding</keyword>